<protein>
    <submittedName>
        <fullName evidence="2">Extracellular serine-rich</fullName>
    </submittedName>
</protein>
<feature type="region of interest" description="Disordered" evidence="1">
    <location>
        <begin position="113"/>
        <end position="151"/>
    </location>
</feature>
<dbReference type="EMBL" id="KE747833">
    <property type="protein sequence ID" value="RMZ72735.1"/>
    <property type="molecule type" value="Genomic_DNA"/>
</dbReference>
<evidence type="ECO:0000313" key="3">
    <source>
        <dbReference type="Proteomes" id="UP000265663"/>
    </source>
</evidence>
<dbReference type="PANTHER" id="PTHR34883">
    <property type="entry name" value="SERINE-RICH PROTEIN, PUTATIVE-RELATED-RELATED"/>
    <property type="match status" value="1"/>
</dbReference>
<dbReference type="SUPFAM" id="SSF49503">
    <property type="entry name" value="Cupredoxins"/>
    <property type="match status" value="1"/>
</dbReference>
<dbReference type="PANTHER" id="PTHR34883:SF17">
    <property type="entry name" value="CUPREDOXIN"/>
    <property type="match status" value="1"/>
</dbReference>
<feature type="compositionally biased region" description="Low complexity" evidence="1">
    <location>
        <begin position="126"/>
        <end position="151"/>
    </location>
</feature>
<organism evidence="2 3">
    <name type="scientific">Pyrenophora seminiperda CCB06</name>
    <dbReference type="NCBI Taxonomy" id="1302712"/>
    <lineage>
        <taxon>Eukaryota</taxon>
        <taxon>Fungi</taxon>
        <taxon>Dikarya</taxon>
        <taxon>Ascomycota</taxon>
        <taxon>Pezizomycotina</taxon>
        <taxon>Dothideomycetes</taxon>
        <taxon>Pleosporomycetidae</taxon>
        <taxon>Pleosporales</taxon>
        <taxon>Pleosporineae</taxon>
        <taxon>Pleosporaceae</taxon>
        <taxon>Pyrenophora</taxon>
    </lineage>
</organism>
<evidence type="ECO:0000313" key="2">
    <source>
        <dbReference type="EMBL" id="RMZ72735.1"/>
    </source>
</evidence>
<name>A0A3M7ME06_9PLEO</name>
<sequence>MNHNRCCAPGPSIQTHQQTTRHQIGHIPFADGQADVGTFNMPVTSTGPMFLYCATGPHCQLGQVMIVNPADSQQLANYAKASQLSGKSVDGGAVTGGTTGRIALGAAAFVPAPPEAAAAPPPAAPPAASSAAPAPSASTPPAASSAAPAPA</sequence>
<evidence type="ECO:0000256" key="1">
    <source>
        <dbReference type="SAM" id="MobiDB-lite"/>
    </source>
</evidence>
<dbReference type="Proteomes" id="UP000265663">
    <property type="component" value="Unassembled WGS sequence"/>
</dbReference>
<dbReference type="OrthoDB" id="5421909at2759"/>
<proteinExistence type="predicted"/>
<dbReference type="AlphaFoldDB" id="A0A3M7ME06"/>
<dbReference type="Gene3D" id="2.60.40.420">
    <property type="entry name" value="Cupredoxins - blue copper proteins"/>
    <property type="match status" value="1"/>
</dbReference>
<reference evidence="2 3" key="1">
    <citation type="journal article" date="2014" name="PLoS ONE">
        <title>De novo Genome Assembly of the Fungal Plant Pathogen Pyrenophora semeniperda.</title>
        <authorList>
            <person name="Soliai M.M."/>
            <person name="Meyer S.E."/>
            <person name="Udall J.A."/>
            <person name="Elzinga D.E."/>
            <person name="Hermansen R.A."/>
            <person name="Bodily P.M."/>
            <person name="Hart A.A."/>
            <person name="Coleman C.E."/>
        </authorList>
    </citation>
    <scope>NUCLEOTIDE SEQUENCE [LARGE SCALE GENOMIC DNA]</scope>
    <source>
        <strain evidence="2 3">CCB06</strain>
        <tissue evidence="2">Mycelium</tissue>
    </source>
</reference>
<accession>A0A3M7ME06</accession>
<dbReference type="InterPro" id="IPR008972">
    <property type="entry name" value="Cupredoxin"/>
</dbReference>
<keyword evidence="3" id="KW-1185">Reference proteome</keyword>
<gene>
    <name evidence="2" type="ORF">GMOD_00007758</name>
</gene>
<dbReference type="InterPro" id="IPR052953">
    <property type="entry name" value="Ser-rich/MCO-related"/>
</dbReference>
<feature type="region of interest" description="Disordered" evidence="1">
    <location>
        <begin position="1"/>
        <end position="21"/>
    </location>
</feature>
<feature type="compositionally biased region" description="Pro residues" evidence="1">
    <location>
        <begin position="113"/>
        <end position="125"/>
    </location>
</feature>